<evidence type="ECO:0000313" key="7">
    <source>
        <dbReference type="EMBL" id="KAL2821047.1"/>
    </source>
</evidence>
<evidence type="ECO:0000256" key="3">
    <source>
        <dbReference type="ARBA" id="ARBA00022989"/>
    </source>
</evidence>
<sequence>MSRSAADATRFTATGPYASSKPSASSPYKLPGFLATSNPSSQNNGSGPSGGRKETPKEKVERLRAQARAARIKQSTSRADQMIDFGRRFANKAHKGMVYTLITASGICGALTVYSMISLTLYNRRQRALWIEKEMQTLKDAQTAYVNGTATTEQLELLKKEKIGEIVKQKREEEKAQRPWNKFKAYILGGLKTDETPTPNATTVNTESTNKPAVLEALNTAESKLSLAGVSATSPPGQLDVLAENAETAAKETTRSWKSWLTGR</sequence>
<name>A0ABR4HZX5_9EURO</name>
<reference evidence="7 8" key="1">
    <citation type="submission" date="2024-07" db="EMBL/GenBank/DDBJ databases">
        <title>Section-level genome sequencing and comparative genomics of Aspergillus sections Usti and Cavernicolus.</title>
        <authorList>
            <consortium name="Lawrence Berkeley National Laboratory"/>
            <person name="Nybo J.L."/>
            <person name="Vesth T.C."/>
            <person name="Theobald S."/>
            <person name="Frisvad J.C."/>
            <person name="Larsen T.O."/>
            <person name="Kjaerboelling I."/>
            <person name="Rothschild-Mancinelli K."/>
            <person name="Lyhne E.K."/>
            <person name="Kogle M.E."/>
            <person name="Barry K."/>
            <person name="Clum A."/>
            <person name="Na H."/>
            <person name="Ledsgaard L."/>
            <person name="Lin J."/>
            <person name="Lipzen A."/>
            <person name="Kuo A."/>
            <person name="Riley R."/>
            <person name="Mondo S."/>
            <person name="Labutti K."/>
            <person name="Haridas S."/>
            <person name="Pangalinan J."/>
            <person name="Salamov A.A."/>
            <person name="Simmons B.A."/>
            <person name="Magnuson J.K."/>
            <person name="Chen J."/>
            <person name="Drula E."/>
            <person name="Henrissat B."/>
            <person name="Wiebenga A."/>
            <person name="Lubbers R.J."/>
            <person name="Gomes A.C."/>
            <person name="Makela M.R."/>
            <person name="Stajich J."/>
            <person name="Grigoriev I.V."/>
            <person name="Mortensen U.H."/>
            <person name="De Vries R.P."/>
            <person name="Baker S.E."/>
            <person name="Andersen M.R."/>
        </authorList>
    </citation>
    <scope>NUCLEOTIDE SEQUENCE [LARGE SCALE GENOMIC DNA]</scope>
    <source>
        <strain evidence="7 8">CBS 588.65</strain>
    </source>
</reference>
<organism evidence="7 8">
    <name type="scientific">Aspergillus granulosus</name>
    <dbReference type="NCBI Taxonomy" id="176169"/>
    <lineage>
        <taxon>Eukaryota</taxon>
        <taxon>Fungi</taxon>
        <taxon>Dikarya</taxon>
        <taxon>Ascomycota</taxon>
        <taxon>Pezizomycotina</taxon>
        <taxon>Eurotiomycetes</taxon>
        <taxon>Eurotiomycetidae</taxon>
        <taxon>Eurotiales</taxon>
        <taxon>Aspergillaceae</taxon>
        <taxon>Aspergillus</taxon>
        <taxon>Aspergillus subgen. Nidulantes</taxon>
    </lineage>
</organism>
<dbReference type="Proteomes" id="UP001610334">
    <property type="component" value="Unassembled WGS sequence"/>
</dbReference>
<evidence type="ECO:0000256" key="4">
    <source>
        <dbReference type="ARBA" id="ARBA00023136"/>
    </source>
</evidence>
<dbReference type="InterPro" id="IPR029208">
    <property type="entry name" value="COX14"/>
</dbReference>
<feature type="transmembrane region" description="Helical" evidence="6">
    <location>
        <begin position="97"/>
        <end position="117"/>
    </location>
</feature>
<evidence type="ECO:0000256" key="1">
    <source>
        <dbReference type="ARBA" id="ARBA00004167"/>
    </source>
</evidence>
<keyword evidence="8" id="KW-1185">Reference proteome</keyword>
<protein>
    <submittedName>
        <fullName evidence="7">Cytochrome oxidase c assembly-domain-containing protein</fullName>
    </submittedName>
</protein>
<feature type="compositionally biased region" description="Low complexity" evidence="5">
    <location>
        <begin position="37"/>
        <end position="46"/>
    </location>
</feature>
<dbReference type="Pfam" id="PF14880">
    <property type="entry name" value="COX14"/>
    <property type="match status" value="1"/>
</dbReference>
<evidence type="ECO:0000256" key="6">
    <source>
        <dbReference type="SAM" id="Phobius"/>
    </source>
</evidence>
<evidence type="ECO:0000256" key="2">
    <source>
        <dbReference type="ARBA" id="ARBA00022692"/>
    </source>
</evidence>
<keyword evidence="4 6" id="KW-0472">Membrane</keyword>
<keyword evidence="3 6" id="KW-1133">Transmembrane helix</keyword>
<comment type="caution">
    <text evidence="7">The sequence shown here is derived from an EMBL/GenBank/DDBJ whole genome shotgun (WGS) entry which is preliminary data.</text>
</comment>
<feature type="compositionally biased region" description="Low complexity" evidence="5">
    <location>
        <begin position="16"/>
        <end position="29"/>
    </location>
</feature>
<comment type="subcellular location">
    <subcellularLocation>
        <location evidence="1">Membrane</location>
        <topology evidence="1">Single-pass membrane protein</topology>
    </subcellularLocation>
</comment>
<keyword evidence="2 6" id="KW-0812">Transmembrane</keyword>
<gene>
    <name evidence="7" type="ORF">BJX63DRAFT_379087</name>
</gene>
<accession>A0ABR4HZX5</accession>
<evidence type="ECO:0000256" key="5">
    <source>
        <dbReference type="SAM" id="MobiDB-lite"/>
    </source>
</evidence>
<evidence type="ECO:0000313" key="8">
    <source>
        <dbReference type="Proteomes" id="UP001610334"/>
    </source>
</evidence>
<feature type="region of interest" description="Disordered" evidence="5">
    <location>
        <begin position="1"/>
        <end position="59"/>
    </location>
</feature>
<proteinExistence type="predicted"/>
<dbReference type="EMBL" id="JBFXLT010000005">
    <property type="protein sequence ID" value="KAL2821047.1"/>
    <property type="molecule type" value="Genomic_DNA"/>
</dbReference>